<dbReference type="InterPro" id="IPR036390">
    <property type="entry name" value="WH_DNA-bd_sf"/>
</dbReference>
<dbReference type="PANTHER" id="PTHR34471:SF1">
    <property type="entry name" value="ARGININE REPRESSOR"/>
    <property type="match status" value="1"/>
</dbReference>
<feature type="domain" description="Arginine repressor DNA-binding" evidence="10">
    <location>
        <begin position="38"/>
        <end position="104"/>
    </location>
</feature>
<evidence type="ECO:0000313" key="13">
    <source>
        <dbReference type="Proteomes" id="UP000092482"/>
    </source>
</evidence>
<name>A0A1B1N800_9MICO</name>
<keyword evidence="8" id="KW-0028">Amino-acid biosynthesis</keyword>
<dbReference type="Pfam" id="PF02863">
    <property type="entry name" value="Arg_repressor_C"/>
    <property type="match status" value="1"/>
</dbReference>
<evidence type="ECO:0000256" key="6">
    <source>
        <dbReference type="ARBA" id="ARBA00023125"/>
    </source>
</evidence>
<dbReference type="Gene3D" id="3.30.1360.40">
    <property type="match status" value="1"/>
</dbReference>
<dbReference type="SUPFAM" id="SSF46785">
    <property type="entry name" value="Winged helix' DNA-binding domain"/>
    <property type="match status" value="1"/>
</dbReference>
<evidence type="ECO:0000256" key="4">
    <source>
        <dbReference type="ARBA" id="ARBA00022491"/>
    </source>
</evidence>
<comment type="similarity">
    <text evidence="2 8">Belongs to the ArgR family.</text>
</comment>
<reference evidence="12 13" key="1">
    <citation type="submission" date="2016-03" db="EMBL/GenBank/DDBJ databases">
        <title>Shallow-sea hydrothermal system.</title>
        <authorList>
            <person name="Tang K."/>
        </authorList>
    </citation>
    <scope>NUCLEOTIDE SEQUENCE [LARGE SCALE GENOMIC DNA]</scope>
    <source>
        <strain evidence="12 13">JLT9</strain>
    </source>
</reference>
<comment type="pathway">
    <text evidence="8">Amino-acid biosynthesis; L-arginine biosynthesis [regulation].</text>
</comment>
<dbReference type="NCBIfam" id="TIGR01529">
    <property type="entry name" value="argR_whole"/>
    <property type="match status" value="1"/>
</dbReference>
<dbReference type="GO" id="GO:0003677">
    <property type="term" value="F:DNA binding"/>
    <property type="evidence" value="ECO:0007669"/>
    <property type="project" value="UniProtKB-KW"/>
</dbReference>
<sequence length="200" mass="21404">MTNRRPDAAGRGPRPLRDADRILMQDSVYSCTVTSIPMTRAARHQRISDLLERHAVGSQGQLLDLLEEDGISVTQATLSRDLVDLEAVKVRRGRQLVYAVPGEGGDATPRPAQDVVEVSHRLARLCQELLVSARYVGNQVVLRTPPGAAQFLASAIDRSDAPDILGTIAGDDTILVITTEIDGGAATAGRLLGLAAEPEH</sequence>
<dbReference type="GO" id="GO:1900079">
    <property type="term" value="P:regulation of arginine biosynthetic process"/>
    <property type="evidence" value="ECO:0007669"/>
    <property type="project" value="UniProtKB-UniRule"/>
</dbReference>
<comment type="function">
    <text evidence="8">Regulates arginine biosynthesis genes.</text>
</comment>
<dbReference type="Gene3D" id="1.10.10.10">
    <property type="entry name" value="Winged helix-like DNA-binding domain superfamily/Winged helix DNA-binding domain"/>
    <property type="match status" value="1"/>
</dbReference>
<dbReference type="GO" id="GO:0005737">
    <property type="term" value="C:cytoplasm"/>
    <property type="evidence" value="ECO:0007669"/>
    <property type="project" value="UniProtKB-SubCell"/>
</dbReference>
<evidence type="ECO:0000313" key="12">
    <source>
        <dbReference type="EMBL" id="ANS77552.1"/>
    </source>
</evidence>
<keyword evidence="3 8" id="KW-0963">Cytoplasm</keyword>
<dbReference type="InterPro" id="IPR020900">
    <property type="entry name" value="Arg_repress_DNA-bd"/>
</dbReference>
<evidence type="ECO:0000259" key="11">
    <source>
        <dbReference type="Pfam" id="PF02863"/>
    </source>
</evidence>
<protein>
    <recommendedName>
        <fullName evidence="8 9">Arginine repressor</fullName>
    </recommendedName>
</protein>
<keyword evidence="7 8" id="KW-0804">Transcription</keyword>
<dbReference type="SUPFAM" id="SSF55252">
    <property type="entry name" value="C-terminal domain of arginine repressor"/>
    <property type="match status" value="1"/>
</dbReference>
<organism evidence="12 13">
    <name type="scientific">Serinicoccus hydrothermalis</name>
    <dbReference type="NCBI Taxonomy" id="1758689"/>
    <lineage>
        <taxon>Bacteria</taxon>
        <taxon>Bacillati</taxon>
        <taxon>Actinomycetota</taxon>
        <taxon>Actinomycetes</taxon>
        <taxon>Micrococcales</taxon>
        <taxon>Ornithinimicrobiaceae</taxon>
        <taxon>Serinicoccus</taxon>
    </lineage>
</organism>
<dbReference type="InterPro" id="IPR036388">
    <property type="entry name" value="WH-like_DNA-bd_sf"/>
</dbReference>
<dbReference type="PANTHER" id="PTHR34471">
    <property type="entry name" value="ARGININE REPRESSOR"/>
    <property type="match status" value="1"/>
</dbReference>
<dbReference type="STRING" id="1758689.SGUI_0156"/>
<dbReference type="KEGG" id="serj:SGUI_0156"/>
<dbReference type="GO" id="GO:0003700">
    <property type="term" value="F:DNA-binding transcription factor activity"/>
    <property type="evidence" value="ECO:0007669"/>
    <property type="project" value="UniProtKB-UniRule"/>
</dbReference>
<dbReference type="GO" id="GO:0006526">
    <property type="term" value="P:L-arginine biosynthetic process"/>
    <property type="evidence" value="ECO:0007669"/>
    <property type="project" value="UniProtKB-UniPathway"/>
</dbReference>
<evidence type="ECO:0000256" key="3">
    <source>
        <dbReference type="ARBA" id="ARBA00022490"/>
    </source>
</evidence>
<evidence type="ECO:0000256" key="9">
    <source>
        <dbReference type="NCBIfam" id="TIGR01529"/>
    </source>
</evidence>
<evidence type="ECO:0000256" key="2">
    <source>
        <dbReference type="ARBA" id="ARBA00008316"/>
    </source>
</evidence>
<dbReference type="UniPathway" id="UPA00068"/>
<evidence type="ECO:0000256" key="7">
    <source>
        <dbReference type="ARBA" id="ARBA00023163"/>
    </source>
</evidence>
<dbReference type="InterPro" id="IPR036251">
    <property type="entry name" value="Arg_repress_C_sf"/>
</dbReference>
<dbReference type="Proteomes" id="UP000092482">
    <property type="component" value="Chromosome"/>
</dbReference>
<dbReference type="EMBL" id="CP014989">
    <property type="protein sequence ID" value="ANS77552.1"/>
    <property type="molecule type" value="Genomic_DNA"/>
</dbReference>
<dbReference type="HAMAP" id="MF_00173">
    <property type="entry name" value="Arg_repressor"/>
    <property type="match status" value="1"/>
</dbReference>
<evidence type="ECO:0000259" key="10">
    <source>
        <dbReference type="Pfam" id="PF01316"/>
    </source>
</evidence>
<dbReference type="PATRIC" id="fig|1758689.4.peg.161"/>
<dbReference type="PRINTS" id="PR01467">
    <property type="entry name" value="ARGREPRESSOR"/>
</dbReference>
<keyword evidence="4 8" id="KW-0678">Repressor</keyword>
<dbReference type="InterPro" id="IPR001669">
    <property type="entry name" value="Arg_repress"/>
</dbReference>
<dbReference type="GO" id="GO:0051259">
    <property type="term" value="P:protein complex oligomerization"/>
    <property type="evidence" value="ECO:0007669"/>
    <property type="project" value="InterPro"/>
</dbReference>
<evidence type="ECO:0000256" key="1">
    <source>
        <dbReference type="ARBA" id="ARBA00004496"/>
    </source>
</evidence>
<proteinExistence type="inferred from homology"/>
<keyword evidence="6 8" id="KW-0238">DNA-binding</keyword>
<keyword evidence="8" id="KW-0055">Arginine biosynthesis</keyword>
<evidence type="ECO:0000256" key="8">
    <source>
        <dbReference type="HAMAP-Rule" id="MF_00173"/>
    </source>
</evidence>
<keyword evidence="5 8" id="KW-0805">Transcription regulation</keyword>
<dbReference type="AlphaFoldDB" id="A0A1B1N800"/>
<accession>A0A1B1N800</accession>
<dbReference type="NCBIfam" id="NF002880">
    <property type="entry name" value="PRK03341.1"/>
    <property type="match status" value="1"/>
</dbReference>
<gene>
    <name evidence="8" type="primary">argR</name>
    <name evidence="12" type="ORF">SGUI_0156</name>
</gene>
<dbReference type="Pfam" id="PF01316">
    <property type="entry name" value="Arg_repressor"/>
    <property type="match status" value="1"/>
</dbReference>
<comment type="subcellular location">
    <subcellularLocation>
        <location evidence="1 8">Cytoplasm</location>
    </subcellularLocation>
</comment>
<dbReference type="InterPro" id="IPR020899">
    <property type="entry name" value="Arg_repress_C"/>
</dbReference>
<feature type="domain" description="Arginine repressor C-terminal" evidence="11">
    <location>
        <begin position="127"/>
        <end position="191"/>
    </location>
</feature>
<dbReference type="GO" id="GO:0034618">
    <property type="term" value="F:arginine binding"/>
    <property type="evidence" value="ECO:0007669"/>
    <property type="project" value="InterPro"/>
</dbReference>
<keyword evidence="13" id="KW-1185">Reference proteome</keyword>
<evidence type="ECO:0000256" key="5">
    <source>
        <dbReference type="ARBA" id="ARBA00023015"/>
    </source>
</evidence>